<dbReference type="Gene3D" id="3.10.180.10">
    <property type="entry name" value="2,3-Dihydroxybiphenyl 1,2-Dioxygenase, domain 1"/>
    <property type="match status" value="1"/>
</dbReference>
<dbReference type="InterPro" id="IPR004360">
    <property type="entry name" value="Glyas_Fos-R_dOase_dom"/>
</dbReference>
<accession>A0AAV9N0B9</accession>
<dbReference type="Proteomes" id="UP001358417">
    <property type="component" value="Unassembled WGS sequence"/>
</dbReference>
<evidence type="ECO:0000259" key="2">
    <source>
        <dbReference type="PROSITE" id="PS51819"/>
    </source>
</evidence>
<keyword evidence="4" id="KW-1185">Reference proteome</keyword>
<dbReference type="Pfam" id="PF00903">
    <property type="entry name" value="Glyoxalase"/>
    <property type="match status" value="1"/>
</dbReference>
<evidence type="ECO:0000313" key="3">
    <source>
        <dbReference type="EMBL" id="KAK5047414.1"/>
    </source>
</evidence>
<dbReference type="PROSITE" id="PS51819">
    <property type="entry name" value="VOC"/>
    <property type="match status" value="1"/>
</dbReference>
<dbReference type="RefSeq" id="XP_064702958.1">
    <property type="nucleotide sequence ID" value="XM_064850071.1"/>
</dbReference>
<dbReference type="InterPro" id="IPR029068">
    <property type="entry name" value="Glyas_Bleomycin-R_OHBP_Dase"/>
</dbReference>
<feature type="region of interest" description="Disordered" evidence="1">
    <location>
        <begin position="1"/>
        <end position="30"/>
    </location>
</feature>
<organism evidence="3 4">
    <name type="scientific">Exophiala bonariae</name>
    <dbReference type="NCBI Taxonomy" id="1690606"/>
    <lineage>
        <taxon>Eukaryota</taxon>
        <taxon>Fungi</taxon>
        <taxon>Dikarya</taxon>
        <taxon>Ascomycota</taxon>
        <taxon>Pezizomycotina</taxon>
        <taxon>Eurotiomycetes</taxon>
        <taxon>Chaetothyriomycetidae</taxon>
        <taxon>Chaetothyriales</taxon>
        <taxon>Herpotrichiellaceae</taxon>
        <taxon>Exophiala</taxon>
    </lineage>
</organism>
<protein>
    <recommendedName>
        <fullName evidence="2">VOC domain-containing protein</fullName>
    </recommendedName>
</protein>
<comment type="caution">
    <text evidence="3">The sequence shown here is derived from an EMBL/GenBank/DDBJ whole genome shotgun (WGS) entry which is preliminary data.</text>
</comment>
<gene>
    <name evidence="3" type="ORF">LTR84_006510</name>
</gene>
<proteinExistence type="predicted"/>
<dbReference type="InterPro" id="IPR037523">
    <property type="entry name" value="VOC_core"/>
</dbReference>
<sequence>MASSDVSEYTKGIANGSENLTPKQRTHPSPSALAHLVLRTTKDNYRTMVNFYKDMLQAKVVIETDEFCMLRYDFEHHRIAIAHMPHIKSQSTSPFAAGLDHTAFTYETLTDLARTYRSLKQRKVPVVPLWCVNHGMTTSMYYHDPDGNKVELQVDNFDTPEEADSFMSSPLFIQNPVGTDFNPDEWSERILSSMNTDGSEGLSAKERKQIKTRIEIGSRPSVPAYVHGVE</sequence>
<dbReference type="AlphaFoldDB" id="A0AAV9N0B9"/>
<name>A0AAV9N0B9_9EURO</name>
<dbReference type="EMBL" id="JAVRRD010000025">
    <property type="protein sequence ID" value="KAK5047414.1"/>
    <property type="molecule type" value="Genomic_DNA"/>
</dbReference>
<dbReference type="GeneID" id="89974682"/>
<evidence type="ECO:0000313" key="4">
    <source>
        <dbReference type="Proteomes" id="UP001358417"/>
    </source>
</evidence>
<feature type="domain" description="VOC" evidence="2">
    <location>
        <begin position="32"/>
        <end position="155"/>
    </location>
</feature>
<dbReference type="SUPFAM" id="SSF54593">
    <property type="entry name" value="Glyoxalase/Bleomycin resistance protein/Dihydroxybiphenyl dioxygenase"/>
    <property type="match status" value="1"/>
</dbReference>
<evidence type="ECO:0000256" key="1">
    <source>
        <dbReference type="SAM" id="MobiDB-lite"/>
    </source>
</evidence>
<feature type="compositionally biased region" description="Polar residues" evidence="1">
    <location>
        <begin position="16"/>
        <end position="29"/>
    </location>
</feature>
<reference evidence="3 4" key="1">
    <citation type="submission" date="2023-08" db="EMBL/GenBank/DDBJ databases">
        <title>Black Yeasts Isolated from many extreme environments.</title>
        <authorList>
            <person name="Coleine C."/>
            <person name="Stajich J.E."/>
            <person name="Selbmann L."/>
        </authorList>
    </citation>
    <scope>NUCLEOTIDE SEQUENCE [LARGE SCALE GENOMIC DNA]</scope>
    <source>
        <strain evidence="3 4">CCFEE 5792</strain>
    </source>
</reference>